<evidence type="ECO:0000313" key="2">
    <source>
        <dbReference type="EMBL" id="ASV62828.1"/>
    </source>
</evidence>
<accession>A0A2R2XF11</accession>
<organism evidence="2">
    <name type="scientific">White spot syndrome virus</name>
    <dbReference type="NCBI Taxonomy" id="342409"/>
    <lineage>
        <taxon>Viruses</taxon>
        <taxon>Viruses incertae sedis</taxon>
        <taxon>Naldaviricetes</taxon>
        <taxon>Nimaviridae</taxon>
        <taxon>Whispovirus</taxon>
    </lineage>
</organism>
<dbReference type="PANTHER" id="PTHR13504">
    <property type="entry name" value="FIDO DOMAIN-CONTAINING PROTEIN DDB_G0283145"/>
    <property type="match status" value="1"/>
</dbReference>
<sequence>MSTCSNLLSVFGGGDWTTTFPFDLVHTRQECDKKREQDYSFFITETCKGENIGIHSYEHTSKIIDTGNNDSTSIEELEVLNIYKAINHLENILKLNKGEKIILMDVETMILETHKILMKGILPKGKNGSFSTCVRFAVNKNNERHYYPVFETEKEAFNSIQNLVDYYNEIVAHTNDQIKIIKACAYFMYNFLTLHPFNDGNGRTARLLYSFLLKGNGIVPHFSPITHHRDQFVDTLVYFREHGDGRPLLYVLLESIKNK</sequence>
<protein>
    <recommendedName>
        <fullName evidence="1">Fido domain-containing protein</fullName>
    </recommendedName>
</protein>
<reference evidence="2" key="1">
    <citation type="journal article" date="2017" name="Virusdisease">
        <title>Characterization and prevalence of a novel white spot syndrome viral genotype in naturally infected wild crayfish, Procambarus clarkii, in Shanghai, China.</title>
        <authorList>
            <person name="Jiang L."/>
            <person name="Xiao J."/>
            <person name="Liu L."/>
            <person name="Pan Y."/>
            <person name="Yan S."/>
            <person name="Wang Y."/>
        </authorList>
    </citation>
    <scope>NUCLEOTIDE SEQUENCE [LARGE SCALE GENOMIC DNA]</scope>
    <source>
        <strain evidence="2">PC</strain>
    </source>
</reference>
<feature type="domain" description="Fido" evidence="1">
    <location>
        <begin position="105"/>
        <end position="254"/>
    </location>
</feature>
<dbReference type="Proteomes" id="UP000281424">
    <property type="component" value="Segment"/>
</dbReference>
<dbReference type="Pfam" id="PF02661">
    <property type="entry name" value="Fic"/>
    <property type="match status" value="1"/>
</dbReference>
<dbReference type="InterPro" id="IPR036597">
    <property type="entry name" value="Fido-like_dom_sf"/>
</dbReference>
<name>A0A2R2XF11_9VIRU</name>
<evidence type="ECO:0000259" key="1">
    <source>
        <dbReference type="PROSITE" id="PS51459"/>
    </source>
</evidence>
<dbReference type="InterPro" id="IPR003812">
    <property type="entry name" value="Fido"/>
</dbReference>
<dbReference type="EMBL" id="KX686117">
    <property type="protein sequence ID" value="ASV62828.1"/>
    <property type="molecule type" value="Genomic_DNA"/>
</dbReference>
<dbReference type="Gene3D" id="1.10.3290.10">
    <property type="entry name" value="Fido-like domain"/>
    <property type="match status" value="1"/>
</dbReference>
<dbReference type="SUPFAM" id="SSF140931">
    <property type="entry name" value="Fic-like"/>
    <property type="match status" value="1"/>
</dbReference>
<dbReference type="PANTHER" id="PTHR13504:SF38">
    <property type="entry name" value="FIDO DOMAIN-CONTAINING PROTEIN"/>
    <property type="match status" value="1"/>
</dbReference>
<proteinExistence type="predicted"/>
<dbReference type="PROSITE" id="PS51459">
    <property type="entry name" value="FIDO"/>
    <property type="match status" value="1"/>
</dbReference>
<dbReference type="InterPro" id="IPR040198">
    <property type="entry name" value="Fido_containing"/>
</dbReference>